<comment type="caution">
    <text evidence="1">The sequence shown here is derived from an EMBL/GenBank/DDBJ whole genome shotgun (WGS) entry which is preliminary data.</text>
</comment>
<dbReference type="OrthoDB" id="4121235at2759"/>
<dbReference type="VEuPathDB" id="FungiDB:A1O9_08638"/>
<accession>A0A072P545</accession>
<protein>
    <submittedName>
        <fullName evidence="1">Uncharacterized protein</fullName>
    </submittedName>
</protein>
<organism evidence="1 2">
    <name type="scientific">Exophiala aquamarina CBS 119918</name>
    <dbReference type="NCBI Taxonomy" id="1182545"/>
    <lineage>
        <taxon>Eukaryota</taxon>
        <taxon>Fungi</taxon>
        <taxon>Dikarya</taxon>
        <taxon>Ascomycota</taxon>
        <taxon>Pezizomycotina</taxon>
        <taxon>Eurotiomycetes</taxon>
        <taxon>Chaetothyriomycetidae</taxon>
        <taxon>Chaetothyriales</taxon>
        <taxon>Herpotrichiellaceae</taxon>
        <taxon>Exophiala</taxon>
    </lineage>
</organism>
<evidence type="ECO:0000313" key="2">
    <source>
        <dbReference type="Proteomes" id="UP000027920"/>
    </source>
</evidence>
<dbReference type="GeneID" id="25283550"/>
<keyword evidence="2" id="KW-1185">Reference proteome</keyword>
<dbReference type="HOGENOM" id="CLU_983631_0_0_1"/>
<sequence length="283" mass="32944">MYGYSRTYPGTTWTGQCASIFTTRLTPFTISLLGLRASQSLPPALAAPESPQDREHEEPDAERRIMASFVIDIDEWSMRALIGTASKHQASALRHALYRHLTTQTFVGPTFVVRGEYRMFQLAFHLPYYAWRDAEIRIEDHRRDNNGRPMRKSRDASYLNWRSKGSHSFFYEAQTSCVVAGSDIRRWVGYCFVESYFDVDNEARDTPMAYYEESQGEEGMLMDPCTFGWLRLDDNIKDPREWFLVVFQHRLNQINGEWRQVVRKVEQSVRDYEKVAGMSASSR</sequence>
<evidence type="ECO:0000313" key="1">
    <source>
        <dbReference type="EMBL" id="KEF54986.1"/>
    </source>
</evidence>
<dbReference type="RefSeq" id="XP_013257576.1">
    <property type="nucleotide sequence ID" value="XM_013402122.1"/>
</dbReference>
<proteinExistence type="predicted"/>
<dbReference type="EMBL" id="AMGV01000008">
    <property type="protein sequence ID" value="KEF54986.1"/>
    <property type="molecule type" value="Genomic_DNA"/>
</dbReference>
<dbReference type="AlphaFoldDB" id="A0A072P545"/>
<reference evidence="1 2" key="1">
    <citation type="submission" date="2013-03" db="EMBL/GenBank/DDBJ databases">
        <title>The Genome Sequence of Exophiala aquamarina CBS 119918.</title>
        <authorList>
            <consortium name="The Broad Institute Genomics Platform"/>
            <person name="Cuomo C."/>
            <person name="de Hoog S."/>
            <person name="Gorbushina A."/>
            <person name="Walker B."/>
            <person name="Young S.K."/>
            <person name="Zeng Q."/>
            <person name="Gargeya S."/>
            <person name="Fitzgerald M."/>
            <person name="Haas B."/>
            <person name="Abouelleil A."/>
            <person name="Allen A.W."/>
            <person name="Alvarado L."/>
            <person name="Arachchi H.M."/>
            <person name="Berlin A.M."/>
            <person name="Chapman S.B."/>
            <person name="Gainer-Dewar J."/>
            <person name="Goldberg J."/>
            <person name="Griggs A."/>
            <person name="Gujja S."/>
            <person name="Hansen M."/>
            <person name="Howarth C."/>
            <person name="Imamovic A."/>
            <person name="Ireland A."/>
            <person name="Larimer J."/>
            <person name="McCowan C."/>
            <person name="Murphy C."/>
            <person name="Pearson M."/>
            <person name="Poon T.W."/>
            <person name="Priest M."/>
            <person name="Roberts A."/>
            <person name="Saif S."/>
            <person name="Shea T."/>
            <person name="Sisk P."/>
            <person name="Sykes S."/>
            <person name="Wortman J."/>
            <person name="Nusbaum C."/>
            <person name="Birren B."/>
        </authorList>
    </citation>
    <scope>NUCLEOTIDE SEQUENCE [LARGE SCALE GENOMIC DNA]</scope>
    <source>
        <strain evidence="1 2">CBS 119918</strain>
    </source>
</reference>
<name>A0A072P545_9EURO</name>
<gene>
    <name evidence="1" type="ORF">A1O9_08638</name>
</gene>
<dbReference type="Proteomes" id="UP000027920">
    <property type="component" value="Unassembled WGS sequence"/>
</dbReference>